<name>C7R4V3_JONDD</name>
<evidence type="ECO:0000313" key="2">
    <source>
        <dbReference type="EMBL" id="ACV09123.1"/>
    </source>
</evidence>
<dbReference type="OrthoDB" id="5192422at2"/>
<evidence type="ECO:0000313" key="3">
    <source>
        <dbReference type="Proteomes" id="UP000000628"/>
    </source>
</evidence>
<proteinExistence type="predicted"/>
<evidence type="ECO:0000256" key="1">
    <source>
        <dbReference type="SAM" id="MobiDB-lite"/>
    </source>
</evidence>
<organism evidence="2 3">
    <name type="scientific">Jonesia denitrificans (strain ATCC 14870 / DSM 20603 / BCRC 15368 / CIP 55.134 / JCM 11481 / NBRC 15587 / NCTC 10816 / Prevot 55134)</name>
    <name type="common">Listeria denitrificans</name>
    <dbReference type="NCBI Taxonomy" id="471856"/>
    <lineage>
        <taxon>Bacteria</taxon>
        <taxon>Bacillati</taxon>
        <taxon>Actinomycetota</taxon>
        <taxon>Actinomycetes</taxon>
        <taxon>Micrococcales</taxon>
        <taxon>Jonesiaceae</taxon>
        <taxon>Jonesia</taxon>
    </lineage>
</organism>
<dbReference type="KEGG" id="jde:Jden_1474"/>
<reference evidence="2 3" key="1">
    <citation type="journal article" date="2009" name="Stand. Genomic Sci.">
        <title>Complete genome sequence of Jonesia denitrificans type strain (Prevot 55134).</title>
        <authorList>
            <person name="Pukall R."/>
            <person name="Gehrich-Schroter G."/>
            <person name="Lapidus A."/>
            <person name="Nolan M."/>
            <person name="Glavina Del Rio T."/>
            <person name="Lucas S."/>
            <person name="Chen F."/>
            <person name="Tice H."/>
            <person name="Pitluck S."/>
            <person name="Cheng J.F."/>
            <person name="Copeland A."/>
            <person name="Saunders E."/>
            <person name="Brettin T."/>
            <person name="Detter J.C."/>
            <person name="Bruce D."/>
            <person name="Goodwin L."/>
            <person name="Pati A."/>
            <person name="Ivanova N."/>
            <person name="Mavromatis K."/>
            <person name="Ovchinnikova G."/>
            <person name="Chen A."/>
            <person name="Palaniappan K."/>
            <person name="Land M."/>
            <person name="Hauser L."/>
            <person name="Chang Y.J."/>
            <person name="Jeffries C.D."/>
            <person name="Chain P."/>
            <person name="Goker M."/>
            <person name="Bristow J."/>
            <person name="Eisen J.A."/>
            <person name="Markowitz V."/>
            <person name="Hugenholtz P."/>
            <person name="Kyrpides N.C."/>
            <person name="Klenk H.P."/>
            <person name="Han C."/>
        </authorList>
    </citation>
    <scope>NUCLEOTIDE SEQUENCE [LARGE SCALE GENOMIC DNA]</scope>
    <source>
        <strain evidence="3">ATCC 14870 / DSM 20603 / BCRC 15368 / CIP 55.134 / JCM 11481 / NBRC 15587 / NCTC 10816 / Prevot 55134</strain>
    </source>
</reference>
<feature type="region of interest" description="Disordered" evidence="1">
    <location>
        <begin position="1"/>
        <end position="23"/>
    </location>
</feature>
<protein>
    <submittedName>
        <fullName evidence="2">Uncharacterized protein</fullName>
    </submittedName>
</protein>
<sequence>MSLFSRWRSKRTPSVSTTETPRRRSEVDVAHLAQFVATRAGVEAYVEPANRDFAVSLLLIATTGEWTRRTVGNQRAARAIARDLGIPVYDVNFTGYPQRMRDWNSARKKTRS</sequence>
<dbReference type="eggNOG" id="ENOG50331DK">
    <property type="taxonomic scope" value="Bacteria"/>
</dbReference>
<dbReference type="STRING" id="471856.Jden_1474"/>
<gene>
    <name evidence="2" type="ordered locus">Jden_1474</name>
</gene>
<dbReference type="Proteomes" id="UP000000628">
    <property type="component" value="Chromosome"/>
</dbReference>
<keyword evidence="3" id="KW-1185">Reference proteome</keyword>
<dbReference type="AlphaFoldDB" id="C7R4V3"/>
<dbReference type="EMBL" id="CP001706">
    <property type="protein sequence ID" value="ACV09123.1"/>
    <property type="molecule type" value="Genomic_DNA"/>
</dbReference>
<dbReference type="HOGENOM" id="CLU_129731_0_0_11"/>
<accession>C7R4V3</accession>
<dbReference type="RefSeq" id="WP_015771751.1">
    <property type="nucleotide sequence ID" value="NC_013174.1"/>
</dbReference>